<feature type="transmembrane region" description="Helical" evidence="7">
    <location>
        <begin position="371"/>
        <end position="395"/>
    </location>
</feature>
<keyword evidence="3 7" id="KW-1133">Transmembrane helix</keyword>
<dbReference type="PROSITE" id="PS00237">
    <property type="entry name" value="G_PROTEIN_RECEP_F1_1"/>
    <property type="match status" value="1"/>
</dbReference>
<evidence type="ECO:0000256" key="6">
    <source>
        <dbReference type="SAM" id="MobiDB-lite"/>
    </source>
</evidence>
<reference evidence="10" key="1">
    <citation type="submission" date="2022-11" db="UniProtKB">
        <authorList>
            <consortium name="WormBaseParasite"/>
        </authorList>
    </citation>
    <scope>IDENTIFICATION</scope>
</reference>
<keyword evidence="5" id="KW-0807">Transducer</keyword>
<dbReference type="Proteomes" id="UP000887566">
    <property type="component" value="Unplaced"/>
</dbReference>
<comment type="similarity">
    <text evidence="5">Belongs to the G-protein coupled receptor 1 family.</text>
</comment>
<dbReference type="PRINTS" id="PR00237">
    <property type="entry name" value="GPCRRHODOPSN"/>
</dbReference>
<dbReference type="SUPFAM" id="SSF81321">
    <property type="entry name" value="Family A G protein-coupled receptor-like"/>
    <property type="match status" value="1"/>
</dbReference>
<feature type="transmembrane region" description="Helical" evidence="7">
    <location>
        <begin position="306"/>
        <end position="327"/>
    </location>
</feature>
<feature type="compositionally biased region" description="Polar residues" evidence="6">
    <location>
        <begin position="340"/>
        <end position="357"/>
    </location>
</feature>
<keyword evidence="5" id="KW-0675">Receptor</keyword>
<feature type="transmembrane region" description="Helical" evidence="7">
    <location>
        <begin position="247"/>
        <end position="268"/>
    </location>
</feature>
<dbReference type="PROSITE" id="PS50262">
    <property type="entry name" value="G_PROTEIN_RECEP_F1_2"/>
    <property type="match status" value="1"/>
</dbReference>
<dbReference type="GO" id="GO:0004930">
    <property type="term" value="F:G protein-coupled receptor activity"/>
    <property type="evidence" value="ECO:0007669"/>
    <property type="project" value="UniProtKB-KW"/>
</dbReference>
<name>A0A914WS59_9BILA</name>
<dbReference type="InterPro" id="IPR017452">
    <property type="entry name" value="GPCR_Rhodpsn_7TM"/>
</dbReference>
<dbReference type="AlphaFoldDB" id="A0A914WS59"/>
<evidence type="ECO:0000256" key="2">
    <source>
        <dbReference type="ARBA" id="ARBA00022692"/>
    </source>
</evidence>
<keyword evidence="4 7" id="KW-0472">Membrane</keyword>
<dbReference type="InterPro" id="IPR000276">
    <property type="entry name" value="GPCR_Rhodpsn"/>
</dbReference>
<keyword evidence="5" id="KW-0297">G-protein coupled receptor</keyword>
<feature type="transmembrane region" description="Helical" evidence="7">
    <location>
        <begin position="162"/>
        <end position="181"/>
    </location>
</feature>
<evidence type="ECO:0000256" key="3">
    <source>
        <dbReference type="ARBA" id="ARBA00022989"/>
    </source>
</evidence>
<dbReference type="SMART" id="SM01381">
    <property type="entry name" value="7TM_GPCR_Srsx"/>
    <property type="match status" value="1"/>
</dbReference>
<dbReference type="PANTHER" id="PTHR47760">
    <property type="entry name" value="G-PROTEIN COUPLED RECEPTOR B0563.6-LIKE PROTEIN-RELATED"/>
    <property type="match status" value="1"/>
</dbReference>
<evidence type="ECO:0000256" key="4">
    <source>
        <dbReference type="ARBA" id="ARBA00023136"/>
    </source>
</evidence>
<feature type="transmembrane region" description="Helical" evidence="7">
    <location>
        <begin position="119"/>
        <end position="141"/>
    </location>
</feature>
<keyword evidence="9" id="KW-1185">Reference proteome</keyword>
<dbReference type="GO" id="GO:0016020">
    <property type="term" value="C:membrane"/>
    <property type="evidence" value="ECO:0007669"/>
    <property type="project" value="UniProtKB-SubCell"/>
</dbReference>
<evidence type="ECO:0000256" key="1">
    <source>
        <dbReference type="ARBA" id="ARBA00004370"/>
    </source>
</evidence>
<dbReference type="PANTHER" id="PTHR47760:SF2">
    <property type="entry name" value="G-PROTEIN COUPLED RECEPTOR B0563.6-RELATED"/>
    <property type="match status" value="1"/>
</dbReference>
<dbReference type="CDD" id="cd14978">
    <property type="entry name" value="7tmA_FMRFamide_R-like"/>
    <property type="match status" value="1"/>
</dbReference>
<feature type="transmembrane region" description="Helical" evidence="7">
    <location>
        <begin position="201"/>
        <end position="226"/>
    </location>
</feature>
<feature type="domain" description="G-protein coupled receptors family 1 profile" evidence="8">
    <location>
        <begin position="142"/>
        <end position="428"/>
    </location>
</feature>
<dbReference type="Pfam" id="PF00001">
    <property type="entry name" value="7tm_1"/>
    <property type="match status" value="1"/>
</dbReference>
<proteinExistence type="inferred from homology"/>
<evidence type="ECO:0000259" key="8">
    <source>
        <dbReference type="PROSITE" id="PS50262"/>
    </source>
</evidence>
<evidence type="ECO:0000313" key="9">
    <source>
        <dbReference type="Proteomes" id="UP000887566"/>
    </source>
</evidence>
<dbReference type="Gene3D" id="1.20.1070.10">
    <property type="entry name" value="Rhodopsin 7-helix transmembrane proteins"/>
    <property type="match status" value="1"/>
</dbReference>
<organism evidence="9 10">
    <name type="scientific">Plectus sambesii</name>
    <dbReference type="NCBI Taxonomy" id="2011161"/>
    <lineage>
        <taxon>Eukaryota</taxon>
        <taxon>Metazoa</taxon>
        <taxon>Ecdysozoa</taxon>
        <taxon>Nematoda</taxon>
        <taxon>Chromadorea</taxon>
        <taxon>Plectida</taxon>
        <taxon>Plectina</taxon>
        <taxon>Plectoidea</taxon>
        <taxon>Plectidae</taxon>
        <taxon>Plectus</taxon>
    </lineage>
</organism>
<comment type="subcellular location">
    <subcellularLocation>
        <location evidence="1">Membrane</location>
    </subcellularLocation>
</comment>
<keyword evidence="2 5" id="KW-0812">Transmembrane</keyword>
<evidence type="ECO:0000256" key="5">
    <source>
        <dbReference type="RuleBase" id="RU000688"/>
    </source>
</evidence>
<evidence type="ECO:0000313" key="10">
    <source>
        <dbReference type="WBParaSite" id="PSAMB.scaffold507size54856.g6490.t1"/>
    </source>
</evidence>
<sequence length="574" mass="63029">MARERKVSSSRAPSACVEHVEGGPSASDFITGFNYGTMGFEQSARESGAAPAERQWTTWPPALLARQTPHGLHSRTRCSDLRLSGRGTDLLIEGGEESAAAARDNMASNASIAESAPSMGAVIALVAYCYILPTICVLGIVGNATNLMTLASPRLRAVSYMYLRALAVADLLCMVFVLMFVSGEIMKRVGVELNSYEYAFYQAHFMLSMINWAISAGVFVVIALTLERFVSIVFPIHFRSWNSPKRACRAIIIAYLIPTLLYLPYALWRHEVIADEQPDGAIHYRVSDSGHTRSVIWQAYELIREVLIRLMPIAILCILNVQIIIAFRKRQQMRARLTNRAPSTRGGSMRSRNSGAGNASGAETGKRDDSLLFLLAGIVVMFFICNIPAAANLLFINETVKKRADYQIFRAVANLLEITNHAAQFYVFCACSSEYRATFLEKFPCFKHAYGNGARLRSYIRKRISTAQSSSGDRADEYSSELPVLHSTGGGKTALLRKPAKDSPSMPESHCAITEYDDNGSAARRHSVAVAESNCPLLKYASTAGTTVDFVDSEVDGSRRTITTIADINGTTYL</sequence>
<dbReference type="WBParaSite" id="PSAMB.scaffold507size54856.g6490.t1">
    <property type="protein sequence ID" value="PSAMB.scaffold507size54856.g6490.t1"/>
    <property type="gene ID" value="PSAMB.scaffold507size54856.g6490"/>
</dbReference>
<accession>A0A914WS59</accession>
<dbReference type="InterPro" id="IPR053093">
    <property type="entry name" value="GPCR-like"/>
</dbReference>
<protein>
    <submittedName>
        <fullName evidence="10">G-protein coupled receptors family 1 profile domain-containing protein</fullName>
    </submittedName>
</protein>
<feature type="region of interest" description="Disordered" evidence="6">
    <location>
        <begin position="338"/>
        <end position="364"/>
    </location>
</feature>
<evidence type="ECO:0000256" key="7">
    <source>
        <dbReference type="SAM" id="Phobius"/>
    </source>
</evidence>